<dbReference type="SMART" id="SM00717">
    <property type="entry name" value="SANT"/>
    <property type="match status" value="1"/>
</dbReference>
<feature type="domain" description="HTH myb-type" evidence="3">
    <location>
        <begin position="23"/>
        <end position="67"/>
    </location>
</feature>
<evidence type="ECO:0000256" key="1">
    <source>
        <dbReference type="SAM" id="MobiDB-lite"/>
    </source>
</evidence>
<feature type="compositionally biased region" description="Low complexity" evidence="1">
    <location>
        <begin position="520"/>
        <end position="539"/>
    </location>
</feature>
<feature type="region of interest" description="Disordered" evidence="1">
    <location>
        <begin position="515"/>
        <end position="591"/>
    </location>
</feature>
<proteinExistence type="predicted"/>
<evidence type="ECO:0000313" key="5">
    <source>
        <dbReference type="Proteomes" id="UP000650467"/>
    </source>
</evidence>
<dbReference type="AlphaFoldDB" id="A0A835SVY4"/>
<name>A0A835SVY4_CHLIN</name>
<dbReference type="InterPro" id="IPR009057">
    <property type="entry name" value="Homeodomain-like_sf"/>
</dbReference>
<feature type="compositionally biased region" description="Low complexity" evidence="1">
    <location>
        <begin position="423"/>
        <end position="447"/>
    </location>
</feature>
<feature type="domain" description="Myb-like" evidence="2">
    <location>
        <begin position="23"/>
        <end position="58"/>
    </location>
</feature>
<evidence type="ECO:0000259" key="3">
    <source>
        <dbReference type="PROSITE" id="PS51294"/>
    </source>
</evidence>
<evidence type="ECO:0008006" key="6">
    <source>
        <dbReference type="Google" id="ProtNLM"/>
    </source>
</evidence>
<keyword evidence="5" id="KW-1185">Reference proteome</keyword>
<evidence type="ECO:0000313" key="4">
    <source>
        <dbReference type="EMBL" id="KAG2432512.1"/>
    </source>
</evidence>
<dbReference type="EMBL" id="JAEHOC010000021">
    <property type="protein sequence ID" value="KAG2432512.1"/>
    <property type="molecule type" value="Genomic_DNA"/>
</dbReference>
<dbReference type="SUPFAM" id="SSF46689">
    <property type="entry name" value="Homeodomain-like"/>
    <property type="match status" value="1"/>
</dbReference>
<dbReference type="InterPro" id="IPR001005">
    <property type="entry name" value="SANT/Myb"/>
</dbReference>
<dbReference type="PROSITE" id="PS50090">
    <property type="entry name" value="MYB_LIKE"/>
    <property type="match status" value="1"/>
</dbReference>
<evidence type="ECO:0000259" key="2">
    <source>
        <dbReference type="PROSITE" id="PS50090"/>
    </source>
</evidence>
<dbReference type="PROSITE" id="PS51294">
    <property type="entry name" value="HTH_MYB"/>
    <property type="match status" value="1"/>
</dbReference>
<gene>
    <name evidence="4" type="ORF">HXX76_008857</name>
</gene>
<dbReference type="CDD" id="cd00167">
    <property type="entry name" value="SANT"/>
    <property type="match status" value="1"/>
</dbReference>
<dbReference type="OrthoDB" id="2143914at2759"/>
<feature type="compositionally biased region" description="Low complexity" evidence="1">
    <location>
        <begin position="340"/>
        <end position="354"/>
    </location>
</feature>
<feature type="region of interest" description="Disordered" evidence="1">
    <location>
        <begin position="229"/>
        <end position="283"/>
    </location>
</feature>
<sequence>MQSSPSSPAAAGSLAIRQTKLLSWSPSEEHLFAHIHSQCGNRWAQIAKRLPGRSPNDVWHSTLRAKVCRRNSFLYTYLRHLADNWDNPAARAAAYDQAMRDMNDGALEPPRLSRRVRRALKAAGLATGGLSGQDLQSSSDPHHLLADGAGGALLLPLDDKPAAKARSRPMQIRLMPGSVDPRGRSPSPPEVADMLVTAARVAPLQRLEGLQPQLPLQLLRVPLVGAQQPQCRQQQQPEDTQMLEGSAGDVGAATAAAPDCGSGRSTRTNSTDGAASAGSDTSSGMAGLLLARSGGGLLGAYSSGPLPVAAAATTAPPVAPPAAAAAAPPHLQELLYRGYSSHQQQHPSTSSPSTEPMPLRRQHSDDRQPLQQHHALRQHTRTSQQLGPVVINWPSPSLAQQPQQPYRSDTHALLGERSPPPALLAAQLPGRASAPAATAAPQRSSPPVIALGRGVHGSMHAASADDRAYLQQQQQRNPRQEQEQQPWGHDSYGGHRRDLPAEHPQHFYMRSSSAGAMGDAAHPAQLQQQPLHHQPQAQRPLRHSESWHRQQQQPEIIDITMDDGPMPARPARHNFSAVDDSFGGHRTSAPGNVAAGYESRAYGGYQDGHYHGRAPSVPQPLRVAQQQPQGYARRPSPSQAPPHPSSACPLPQQQSWDPAARLLPEPAPEAWRHQERLLQPASTGRQLQHPQHQLPERHDLLQASRQASVAAAPVYGDRASLDGGYPSYGPGAAAVAAGPAAAEAPLPYRHSRATLVDPALPLGHGAYEQQHKRDHPQGQRYHPHRQQAPQQAVQQQPYRQLLQQQQLQAYEDDYAIADAAAAAVGTQDEDRFASAAQLTRLRQQEQREQHQQQRLQDRGAHGTEVHGTEVLRSIILKLAHEQSQQQRA</sequence>
<dbReference type="Pfam" id="PF00249">
    <property type="entry name" value="Myb_DNA-binding"/>
    <property type="match status" value="1"/>
</dbReference>
<feature type="compositionally biased region" description="Low complexity" evidence="1">
    <location>
        <begin position="394"/>
        <end position="405"/>
    </location>
</feature>
<feature type="compositionally biased region" description="Low complexity" evidence="1">
    <location>
        <begin position="245"/>
        <end position="263"/>
    </location>
</feature>
<comment type="caution">
    <text evidence="4">The sequence shown here is derived from an EMBL/GenBank/DDBJ whole genome shotgun (WGS) entry which is preliminary data.</text>
</comment>
<feature type="region of interest" description="Disordered" evidence="1">
    <location>
        <begin position="339"/>
        <end position="500"/>
    </location>
</feature>
<protein>
    <recommendedName>
        <fullName evidence="6">Myb-like domain-containing protein</fullName>
    </recommendedName>
</protein>
<feature type="region of interest" description="Disordered" evidence="1">
    <location>
        <begin position="841"/>
        <end position="865"/>
    </location>
</feature>
<feature type="compositionally biased region" description="Basic and acidic residues" evidence="1">
    <location>
        <begin position="842"/>
        <end position="865"/>
    </location>
</feature>
<feature type="compositionally biased region" description="Low complexity" evidence="1">
    <location>
        <begin position="786"/>
        <end position="797"/>
    </location>
</feature>
<dbReference type="Gene3D" id="1.10.10.60">
    <property type="entry name" value="Homeodomain-like"/>
    <property type="match status" value="1"/>
</dbReference>
<accession>A0A835SVY4</accession>
<dbReference type="InterPro" id="IPR017930">
    <property type="entry name" value="Myb_dom"/>
</dbReference>
<dbReference type="Proteomes" id="UP000650467">
    <property type="component" value="Unassembled WGS sequence"/>
</dbReference>
<organism evidence="4 5">
    <name type="scientific">Chlamydomonas incerta</name>
    <dbReference type="NCBI Taxonomy" id="51695"/>
    <lineage>
        <taxon>Eukaryota</taxon>
        <taxon>Viridiplantae</taxon>
        <taxon>Chlorophyta</taxon>
        <taxon>core chlorophytes</taxon>
        <taxon>Chlorophyceae</taxon>
        <taxon>CS clade</taxon>
        <taxon>Chlamydomonadales</taxon>
        <taxon>Chlamydomonadaceae</taxon>
        <taxon>Chlamydomonas</taxon>
    </lineage>
</organism>
<feature type="compositionally biased region" description="Low complexity" evidence="1">
    <location>
        <begin position="270"/>
        <end position="283"/>
    </location>
</feature>
<reference evidence="4" key="1">
    <citation type="journal article" date="2020" name="bioRxiv">
        <title>Comparative genomics of Chlamydomonas.</title>
        <authorList>
            <person name="Craig R.J."/>
            <person name="Hasan A.R."/>
            <person name="Ness R.W."/>
            <person name="Keightley P.D."/>
        </authorList>
    </citation>
    <scope>NUCLEOTIDE SEQUENCE</scope>
    <source>
        <strain evidence="4">SAG 7.73</strain>
    </source>
</reference>
<feature type="region of interest" description="Disordered" evidence="1">
    <location>
        <begin position="604"/>
        <end position="653"/>
    </location>
</feature>
<feature type="region of interest" description="Disordered" evidence="1">
    <location>
        <begin position="768"/>
        <end position="797"/>
    </location>
</feature>